<evidence type="ECO:0000256" key="1">
    <source>
        <dbReference type="SAM" id="Coils"/>
    </source>
</evidence>
<evidence type="ECO:0000313" key="3">
    <source>
        <dbReference type="WBParaSite" id="PSU_v2.g17908.t1"/>
    </source>
</evidence>
<evidence type="ECO:0000313" key="2">
    <source>
        <dbReference type="Proteomes" id="UP000887577"/>
    </source>
</evidence>
<sequence length="169" mass="19791">MEARIQECQDEIEKCDEQIPALKKNQKSFKSDLDKANAALESKKSEISTFLNRFVRDFESFKTLQSRLSDIVLDENDQAKLTSKMETFSERKNELERKKVQYETEKMNVSNKEQKVRILKDQLNKKVLQEDVATLNGELMELQEKIEELAGIEKQVGYFLVVLKKIRLL</sequence>
<dbReference type="AlphaFoldDB" id="A0A914YKQ8"/>
<keyword evidence="1" id="KW-0175">Coiled coil</keyword>
<keyword evidence="2" id="KW-1185">Reference proteome</keyword>
<reference evidence="3" key="1">
    <citation type="submission" date="2022-11" db="UniProtKB">
        <authorList>
            <consortium name="WormBaseParasite"/>
        </authorList>
    </citation>
    <scope>IDENTIFICATION</scope>
</reference>
<feature type="coiled-coil region" evidence="1">
    <location>
        <begin position="5"/>
        <end position="53"/>
    </location>
</feature>
<organism evidence="2 3">
    <name type="scientific">Panagrolaimus superbus</name>
    <dbReference type="NCBI Taxonomy" id="310955"/>
    <lineage>
        <taxon>Eukaryota</taxon>
        <taxon>Metazoa</taxon>
        <taxon>Ecdysozoa</taxon>
        <taxon>Nematoda</taxon>
        <taxon>Chromadorea</taxon>
        <taxon>Rhabditida</taxon>
        <taxon>Tylenchina</taxon>
        <taxon>Panagrolaimomorpha</taxon>
        <taxon>Panagrolaimoidea</taxon>
        <taxon>Panagrolaimidae</taxon>
        <taxon>Panagrolaimus</taxon>
    </lineage>
</organism>
<proteinExistence type="predicted"/>
<feature type="coiled-coil region" evidence="1">
    <location>
        <begin position="78"/>
        <end position="155"/>
    </location>
</feature>
<dbReference type="Proteomes" id="UP000887577">
    <property type="component" value="Unplaced"/>
</dbReference>
<protein>
    <submittedName>
        <fullName evidence="3">Uncharacterized protein</fullName>
    </submittedName>
</protein>
<accession>A0A914YKQ8</accession>
<dbReference type="WBParaSite" id="PSU_v2.g17908.t1">
    <property type="protein sequence ID" value="PSU_v2.g17908.t1"/>
    <property type="gene ID" value="PSU_v2.g17908"/>
</dbReference>
<name>A0A914YKQ8_9BILA</name>